<evidence type="ECO:0000256" key="4">
    <source>
        <dbReference type="ARBA" id="ARBA00022692"/>
    </source>
</evidence>
<comment type="subcellular location">
    <subcellularLocation>
        <location evidence="1 7">Cell outer membrane</location>
        <topology evidence="1 7">Multi-pass membrane protein</topology>
    </subcellularLocation>
</comment>
<evidence type="ECO:0000256" key="2">
    <source>
        <dbReference type="ARBA" id="ARBA00022448"/>
    </source>
</evidence>
<organism evidence="10 11">
    <name type="scientific">Terrimonas ginsenosidimutans</name>
    <dbReference type="NCBI Taxonomy" id="2908004"/>
    <lineage>
        <taxon>Bacteria</taxon>
        <taxon>Pseudomonadati</taxon>
        <taxon>Bacteroidota</taxon>
        <taxon>Chitinophagia</taxon>
        <taxon>Chitinophagales</taxon>
        <taxon>Chitinophagaceae</taxon>
        <taxon>Terrimonas</taxon>
    </lineage>
</organism>
<dbReference type="InterPro" id="IPR008969">
    <property type="entry name" value="CarboxyPept-like_regulatory"/>
</dbReference>
<protein>
    <submittedName>
        <fullName evidence="10">TonB-dependent receptor</fullName>
    </submittedName>
</protein>
<evidence type="ECO:0000313" key="11">
    <source>
        <dbReference type="Proteomes" id="UP001165367"/>
    </source>
</evidence>
<keyword evidence="6 7" id="KW-0998">Cell outer membrane</keyword>
<keyword evidence="8" id="KW-0732">Signal</keyword>
<evidence type="ECO:0000256" key="5">
    <source>
        <dbReference type="ARBA" id="ARBA00023136"/>
    </source>
</evidence>
<evidence type="ECO:0000313" key="10">
    <source>
        <dbReference type="EMBL" id="MCG2614467.1"/>
    </source>
</evidence>
<dbReference type="NCBIfam" id="TIGR04057">
    <property type="entry name" value="SusC_RagA_signa"/>
    <property type="match status" value="1"/>
</dbReference>
<dbReference type="SUPFAM" id="SSF49464">
    <property type="entry name" value="Carboxypeptidase regulatory domain-like"/>
    <property type="match status" value="1"/>
</dbReference>
<keyword evidence="5 7" id="KW-0472">Membrane</keyword>
<evidence type="ECO:0000256" key="6">
    <source>
        <dbReference type="ARBA" id="ARBA00023237"/>
    </source>
</evidence>
<evidence type="ECO:0000256" key="8">
    <source>
        <dbReference type="SAM" id="SignalP"/>
    </source>
</evidence>
<dbReference type="InterPro" id="IPR023997">
    <property type="entry name" value="TonB-dep_OMP_SusC/RagA_CS"/>
</dbReference>
<proteinExistence type="inferred from homology"/>
<comment type="similarity">
    <text evidence="7">Belongs to the TonB-dependent receptor family.</text>
</comment>
<keyword evidence="2 7" id="KW-0813">Transport</keyword>
<dbReference type="InterPro" id="IPR023996">
    <property type="entry name" value="TonB-dep_OMP_SusC/RagA"/>
</dbReference>
<dbReference type="SUPFAM" id="SSF56935">
    <property type="entry name" value="Porins"/>
    <property type="match status" value="1"/>
</dbReference>
<dbReference type="Proteomes" id="UP001165367">
    <property type="component" value="Unassembled WGS sequence"/>
</dbReference>
<accession>A0ABS9KQ66</accession>
<evidence type="ECO:0000256" key="1">
    <source>
        <dbReference type="ARBA" id="ARBA00004571"/>
    </source>
</evidence>
<keyword evidence="3 7" id="KW-1134">Transmembrane beta strand</keyword>
<gene>
    <name evidence="10" type="ORF">LZZ85_09255</name>
</gene>
<dbReference type="Gene3D" id="2.40.170.20">
    <property type="entry name" value="TonB-dependent receptor, beta-barrel domain"/>
    <property type="match status" value="1"/>
</dbReference>
<evidence type="ECO:0000256" key="7">
    <source>
        <dbReference type="PROSITE-ProRule" id="PRU01360"/>
    </source>
</evidence>
<dbReference type="InterPro" id="IPR037066">
    <property type="entry name" value="Plug_dom_sf"/>
</dbReference>
<dbReference type="InterPro" id="IPR012910">
    <property type="entry name" value="Plug_dom"/>
</dbReference>
<evidence type="ECO:0000256" key="3">
    <source>
        <dbReference type="ARBA" id="ARBA00022452"/>
    </source>
</evidence>
<evidence type="ECO:0000259" key="9">
    <source>
        <dbReference type="Pfam" id="PF07715"/>
    </source>
</evidence>
<keyword evidence="10" id="KW-0675">Receptor</keyword>
<keyword evidence="4 7" id="KW-0812">Transmembrane</keyword>
<dbReference type="RefSeq" id="WP_237870914.1">
    <property type="nucleotide sequence ID" value="NZ_JAKLTR010000005.1"/>
</dbReference>
<feature type="chain" id="PRO_5045680071" evidence="8">
    <location>
        <begin position="21"/>
        <end position="998"/>
    </location>
</feature>
<dbReference type="Pfam" id="PF07715">
    <property type="entry name" value="Plug"/>
    <property type="match status" value="1"/>
</dbReference>
<sequence>MRKLLVVLTAVLLLTGQLLAQRSITGKVVDEKGDPIPNASVSIKGTTSGVVTNEQGNFTLTLTPNAKTLVISSVNMGTEEVAVGSQNVINVTLKLEDRALQEVVVTGYGSQKKANVTGSIASIKAADIENRPFTSIDKGIQGMVAGLQSVAGSGQPGSSQAILIRGISSINAGTGPLWVIDGIPVNSGDASRLQTTANLLSTLNPNDVESITVLKDAASQSIYGSRAANGVIVVTTKKGKAGKTVFRFDTEVGSNSTAYKNDKYRPLNSAEYFQLTQEGMVNAGYTAAQQTTTLNGLGYNGGNFSDFSWLDAVERSGAQQQYNISAQGGNDKTTFFLSGGHFYQQGTSINSQLRRTNANVRVQHKLDEKLSFNMNVNGGFANQRAPLNGGAFGNPILSSYFLLPSRPAYNADGSYNFSNLGGLHNVIALSEIDKRFLRQSSLRGTLSGEYKILPNLKFRSSYGADYNVLEEDQYNNPTHGDGAASNGRAFAYYTRYYNWVWTNTLDFDQALNRSGDLMLNAQVGYESQKSNAYFISVQSQDFPPNFNLTMPAVGSRPTTSSATISEYSFLSQFASATLNYQNRFILSGTFRRDGSSRFGANNKYGNFGSVGLAWNIEKEAFMENVDFISQLKLRSSYGINGNANIGNYDWLTLYGYGANYNQLPGSAPSNVGDSSLTWELNKPWNVGVDVSFLKGRINLTADYYIRKSEDLLLNVPLSRTSGFSSRTRNLGAMENKGIEVTINATPVRTRDFSWVVDFNFAHNTNKITSLPGGNDIADGSFIIRQGEAYRTFFLREYAGVDPANGAPLWYTGPDHAATTGTYPGAGARATLGNALPKYFGGFTNTFSYKGLTLDIQLYYNFGNYVYDSWGSYYLGSGFGATYNKVARQLDRWTAAGQTTDIPRYVYGGNNAFQSASTFYLNQGDFVRLRNLQLGYTLPKNLISKIKLTNAVVYVRGANLFTWVKDKNLPFDPEQGTTSTSNLNVFIPKTISAGINVSF</sequence>
<dbReference type="EMBL" id="JAKLTR010000005">
    <property type="protein sequence ID" value="MCG2614467.1"/>
    <property type="molecule type" value="Genomic_DNA"/>
</dbReference>
<dbReference type="Pfam" id="PF13715">
    <property type="entry name" value="CarbopepD_reg_2"/>
    <property type="match status" value="1"/>
</dbReference>
<keyword evidence="11" id="KW-1185">Reference proteome</keyword>
<dbReference type="Gene3D" id="2.170.130.10">
    <property type="entry name" value="TonB-dependent receptor, plug domain"/>
    <property type="match status" value="1"/>
</dbReference>
<feature type="signal peptide" evidence="8">
    <location>
        <begin position="1"/>
        <end position="20"/>
    </location>
</feature>
<dbReference type="PROSITE" id="PS52016">
    <property type="entry name" value="TONB_DEPENDENT_REC_3"/>
    <property type="match status" value="1"/>
</dbReference>
<feature type="domain" description="TonB-dependent receptor plug" evidence="9">
    <location>
        <begin position="113"/>
        <end position="231"/>
    </location>
</feature>
<dbReference type="InterPro" id="IPR036942">
    <property type="entry name" value="Beta-barrel_TonB_sf"/>
</dbReference>
<dbReference type="Gene3D" id="2.60.40.1120">
    <property type="entry name" value="Carboxypeptidase-like, regulatory domain"/>
    <property type="match status" value="1"/>
</dbReference>
<dbReference type="NCBIfam" id="TIGR04056">
    <property type="entry name" value="OMP_RagA_SusC"/>
    <property type="match status" value="1"/>
</dbReference>
<reference evidence="10" key="1">
    <citation type="submission" date="2022-01" db="EMBL/GenBank/DDBJ databases">
        <authorList>
            <person name="Jo J.-H."/>
            <person name="Im W.-T."/>
        </authorList>
    </citation>
    <scope>NUCLEOTIDE SEQUENCE</scope>
    <source>
        <strain evidence="10">NA20</strain>
    </source>
</reference>
<dbReference type="InterPro" id="IPR039426">
    <property type="entry name" value="TonB-dep_rcpt-like"/>
</dbReference>
<comment type="caution">
    <text evidence="10">The sequence shown here is derived from an EMBL/GenBank/DDBJ whole genome shotgun (WGS) entry which is preliminary data.</text>
</comment>
<name>A0ABS9KQ66_9BACT</name>